<evidence type="ECO:0000256" key="1">
    <source>
        <dbReference type="SAM" id="Phobius"/>
    </source>
</evidence>
<dbReference type="EMBL" id="FOYM01000041">
    <property type="protein sequence ID" value="SFR16596.1"/>
    <property type="molecule type" value="Genomic_DNA"/>
</dbReference>
<evidence type="ECO:0000313" key="3">
    <source>
        <dbReference type="Proteomes" id="UP000199584"/>
    </source>
</evidence>
<name>A0A1I6EFR2_9FIRM</name>
<feature type="transmembrane region" description="Helical" evidence="1">
    <location>
        <begin position="284"/>
        <end position="302"/>
    </location>
</feature>
<keyword evidence="1" id="KW-0812">Transmembrane</keyword>
<keyword evidence="1" id="KW-0472">Membrane</keyword>
<feature type="transmembrane region" description="Helical" evidence="1">
    <location>
        <begin position="198"/>
        <end position="216"/>
    </location>
</feature>
<dbReference type="RefSeq" id="WP_092487400.1">
    <property type="nucleotide sequence ID" value="NZ_FOYM01000041.1"/>
</dbReference>
<evidence type="ECO:0000313" key="2">
    <source>
        <dbReference type="EMBL" id="SFR16596.1"/>
    </source>
</evidence>
<proteinExistence type="predicted"/>
<dbReference type="Proteomes" id="UP000199584">
    <property type="component" value="Unassembled WGS sequence"/>
</dbReference>
<feature type="transmembrane region" description="Helical" evidence="1">
    <location>
        <begin position="314"/>
        <end position="335"/>
    </location>
</feature>
<dbReference type="Gene3D" id="1.20.1260.10">
    <property type="match status" value="1"/>
</dbReference>
<dbReference type="OrthoDB" id="1798220at2"/>
<keyword evidence="1" id="KW-1133">Transmembrane helix</keyword>
<dbReference type="InterPro" id="IPR012347">
    <property type="entry name" value="Ferritin-like"/>
</dbReference>
<dbReference type="AlphaFoldDB" id="A0A1I6EFR2"/>
<keyword evidence="3" id="KW-1185">Reference proteome</keyword>
<protein>
    <submittedName>
        <fullName evidence="2">Uncharacterized protein</fullName>
    </submittedName>
</protein>
<feature type="transmembrane region" description="Helical" evidence="1">
    <location>
        <begin position="247"/>
        <end position="272"/>
    </location>
</feature>
<accession>A0A1I6EFR2</accession>
<sequence length="344" mass="38925">MAIPRIRRKPSTKQRITNKTESYNLWEIIKYNFIAQERLSFLEDYVQDQDLEFLLKGYHELLVKNIDVLKEEMAKRGLDGPDYQEVDAQSQINPQMLSDRQIANESLLLVQGNVDLLTRTLEPVSHDEQLRSILIQHVNQVMDFRDEIVKYLKMNGWLESPTLFPPVATVNIKYQASEKKSAGRSADAGLLQKLKQDTLAIGTLAGITGTVVMHGFSEIWKLLGLAKITTLQVSGAIFIARDQLDTPVGFIISIIAHLMVGSAGGVLLAYYMKYAGKNLYWLKGLALAGFMLLGGMGFMVRVMQIMPQMHKETVTVLLHIINYFIYGLVVAYVVARYGELRRQN</sequence>
<reference evidence="3" key="1">
    <citation type="submission" date="2016-10" db="EMBL/GenBank/DDBJ databases">
        <authorList>
            <person name="Varghese N."/>
            <person name="Submissions S."/>
        </authorList>
    </citation>
    <scope>NUCLEOTIDE SEQUENCE [LARGE SCALE GENOMIC DNA]</scope>
    <source>
        <strain evidence="3">DSM 3669</strain>
    </source>
</reference>
<gene>
    <name evidence="2" type="ORF">SAMN05660706_14111</name>
</gene>
<organism evidence="2 3">
    <name type="scientific">Desulfoscipio geothermicus DSM 3669</name>
    <dbReference type="NCBI Taxonomy" id="1121426"/>
    <lineage>
        <taxon>Bacteria</taxon>
        <taxon>Bacillati</taxon>
        <taxon>Bacillota</taxon>
        <taxon>Clostridia</taxon>
        <taxon>Eubacteriales</taxon>
        <taxon>Desulfallaceae</taxon>
        <taxon>Desulfoscipio</taxon>
    </lineage>
</organism>